<keyword evidence="3" id="KW-0067">ATP-binding</keyword>
<dbReference type="GO" id="GO:0006310">
    <property type="term" value="P:DNA recombination"/>
    <property type="evidence" value="ECO:0007669"/>
    <property type="project" value="UniProtKB-KW"/>
</dbReference>
<dbReference type="Pfam" id="PF00154">
    <property type="entry name" value="RecA_N"/>
    <property type="match status" value="1"/>
</dbReference>
<comment type="caution">
    <text evidence="7">The sequence shown here is derived from an EMBL/GenBank/DDBJ whole genome shotgun (WGS) entry which is preliminary data.</text>
</comment>
<dbReference type="InterPro" id="IPR027417">
    <property type="entry name" value="P-loop_NTPase"/>
</dbReference>
<dbReference type="InterPro" id="IPR020588">
    <property type="entry name" value="RecA_ATP-bd"/>
</dbReference>
<feature type="domain" description="RecA family profile 1" evidence="6">
    <location>
        <begin position="58"/>
        <end position="136"/>
    </location>
</feature>
<comment type="similarity">
    <text evidence="1">Belongs to the RecA family.</text>
</comment>
<dbReference type="InterPro" id="IPR049428">
    <property type="entry name" value="RecA-like_N"/>
</dbReference>
<dbReference type="AlphaFoldDB" id="X1HYE9"/>
<dbReference type="EMBL" id="BARU01020558">
    <property type="protein sequence ID" value="GAH50333.1"/>
    <property type="molecule type" value="Genomic_DNA"/>
</dbReference>
<keyword evidence="4" id="KW-0233">DNA recombination</keyword>
<name>X1HYE9_9ZZZZ</name>
<dbReference type="GO" id="GO:0005524">
    <property type="term" value="F:ATP binding"/>
    <property type="evidence" value="ECO:0007669"/>
    <property type="project" value="UniProtKB-KW"/>
</dbReference>
<dbReference type="GO" id="GO:0003697">
    <property type="term" value="F:single-stranded DNA binding"/>
    <property type="evidence" value="ECO:0007669"/>
    <property type="project" value="InterPro"/>
</dbReference>
<evidence type="ECO:0000256" key="4">
    <source>
        <dbReference type="ARBA" id="ARBA00023172"/>
    </source>
</evidence>
<evidence type="ECO:0000313" key="7">
    <source>
        <dbReference type="EMBL" id="GAH50333.1"/>
    </source>
</evidence>
<dbReference type="PANTHER" id="PTHR45900">
    <property type="entry name" value="RECA"/>
    <property type="match status" value="1"/>
</dbReference>
<gene>
    <name evidence="7" type="ORF">S03H2_33744</name>
</gene>
<sequence>MEQLRKDQVKVKSEETKEAEQKKDTNLEFIDDVIEQIEKKFGPGSATTLESDKIFSHVPGYISTQCTALDWAIGREGVPLGRLTEISGTEATSKTALGIHILAECQKQGGVAILIDTEHAFDPPWARKLGLDTRHL</sequence>
<feature type="region of interest" description="Disordered" evidence="5">
    <location>
        <begin position="1"/>
        <end position="24"/>
    </location>
</feature>
<evidence type="ECO:0000259" key="6">
    <source>
        <dbReference type="PROSITE" id="PS50162"/>
    </source>
</evidence>
<keyword evidence="2" id="KW-0547">Nucleotide-binding</keyword>
<dbReference type="SUPFAM" id="SSF52540">
    <property type="entry name" value="P-loop containing nucleoside triphosphate hydrolases"/>
    <property type="match status" value="1"/>
</dbReference>
<dbReference type="PROSITE" id="PS50162">
    <property type="entry name" value="RECA_2"/>
    <property type="match status" value="1"/>
</dbReference>
<dbReference type="InterPro" id="IPR013765">
    <property type="entry name" value="DNA_recomb/repair_RecA"/>
</dbReference>
<feature type="non-terminal residue" evidence="7">
    <location>
        <position position="136"/>
    </location>
</feature>
<organism evidence="7">
    <name type="scientific">marine sediment metagenome</name>
    <dbReference type="NCBI Taxonomy" id="412755"/>
    <lineage>
        <taxon>unclassified sequences</taxon>
        <taxon>metagenomes</taxon>
        <taxon>ecological metagenomes</taxon>
    </lineage>
</organism>
<dbReference type="PANTHER" id="PTHR45900:SF1">
    <property type="entry name" value="MITOCHONDRIAL DNA REPAIR PROTEIN RECA HOMOLOG-RELATED"/>
    <property type="match status" value="1"/>
</dbReference>
<accession>X1HYE9</accession>
<evidence type="ECO:0000256" key="3">
    <source>
        <dbReference type="ARBA" id="ARBA00022840"/>
    </source>
</evidence>
<evidence type="ECO:0000256" key="1">
    <source>
        <dbReference type="ARBA" id="ARBA00009391"/>
    </source>
</evidence>
<proteinExistence type="inferred from homology"/>
<dbReference type="GO" id="GO:0006281">
    <property type="term" value="P:DNA repair"/>
    <property type="evidence" value="ECO:0007669"/>
    <property type="project" value="InterPro"/>
</dbReference>
<reference evidence="7" key="1">
    <citation type="journal article" date="2014" name="Front. Microbiol.">
        <title>High frequency of phylogenetically diverse reductive dehalogenase-homologous genes in deep subseafloor sedimentary metagenomes.</title>
        <authorList>
            <person name="Kawai M."/>
            <person name="Futagami T."/>
            <person name="Toyoda A."/>
            <person name="Takaki Y."/>
            <person name="Nishi S."/>
            <person name="Hori S."/>
            <person name="Arai W."/>
            <person name="Tsubouchi T."/>
            <person name="Morono Y."/>
            <person name="Uchiyama I."/>
            <person name="Ito T."/>
            <person name="Fujiyama A."/>
            <person name="Inagaki F."/>
            <person name="Takami H."/>
        </authorList>
    </citation>
    <scope>NUCLEOTIDE SEQUENCE</scope>
    <source>
        <strain evidence="7">Expedition CK06-06</strain>
    </source>
</reference>
<protein>
    <recommendedName>
        <fullName evidence="6">RecA family profile 1 domain-containing protein</fullName>
    </recommendedName>
</protein>
<evidence type="ECO:0000256" key="2">
    <source>
        <dbReference type="ARBA" id="ARBA00022741"/>
    </source>
</evidence>
<evidence type="ECO:0000256" key="5">
    <source>
        <dbReference type="SAM" id="MobiDB-lite"/>
    </source>
</evidence>
<dbReference type="GO" id="GO:0140664">
    <property type="term" value="F:ATP-dependent DNA damage sensor activity"/>
    <property type="evidence" value="ECO:0007669"/>
    <property type="project" value="InterPro"/>
</dbReference>
<dbReference type="Gene3D" id="3.40.50.300">
    <property type="entry name" value="P-loop containing nucleotide triphosphate hydrolases"/>
    <property type="match status" value="1"/>
</dbReference>
<dbReference type="GO" id="GO:0005829">
    <property type="term" value="C:cytosol"/>
    <property type="evidence" value="ECO:0007669"/>
    <property type="project" value="TreeGrafter"/>
</dbReference>